<accession>A0A0H3NYN2</accession>
<dbReference type="SUPFAM" id="SSF48371">
    <property type="entry name" value="ARM repeat"/>
    <property type="match status" value="1"/>
</dbReference>
<name>A0A0H3NYN2_YERE1</name>
<evidence type="ECO:0000313" key="1">
    <source>
        <dbReference type="EMBL" id="CBY28780.1"/>
    </source>
</evidence>
<dbReference type="EMBL" id="FR729477">
    <property type="protein sequence ID" value="CBY28780.1"/>
    <property type="molecule type" value="Genomic_DNA"/>
</dbReference>
<dbReference type="InterPro" id="IPR016024">
    <property type="entry name" value="ARM-type_fold"/>
</dbReference>
<dbReference type="PATRIC" id="fig|930944.6.peg.3732"/>
<reference evidence="1 2" key="1">
    <citation type="journal article" date="2011" name="J. Bacteriol.">
        <title>Complete genome sequence of Yersinia enterocolitica subsp. palearctica serogroup O:3.</title>
        <authorList>
            <person name="Batzilla J."/>
            <person name="Hoper D."/>
            <person name="Antonenka U."/>
            <person name="Heesemann J."/>
            <person name="Rakin A."/>
        </authorList>
    </citation>
    <scope>NUCLEOTIDE SEQUENCE [LARGE SCALE GENOMIC DNA]</scope>
    <source>
        <strain evidence="2">DSM 13030 / CIP 106945 / Y11</strain>
    </source>
</reference>
<dbReference type="AlphaFoldDB" id="A0A0H3NYN2"/>
<evidence type="ECO:0008006" key="3">
    <source>
        <dbReference type="Google" id="ProtNLM"/>
    </source>
</evidence>
<protein>
    <recommendedName>
        <fullName evidence="3">HEAT repeat domain-containing protein</fullName>
    </recommendedName>
</protein>
<dbReference type="Proteomes" id="UP000008084">
    <property type="component" value="Chromosome"/>
</dbReference>
<dbReference type="KEGG" id="yey:Y11_37501"/>
<dbReference type="HOGENOM" id="CLU_558902_0_0_6"/>
<evidence type="ECO:0000313" key="2">
    <source>
        <dbReference type="Proteomes" id="UP000008084"/>
    </source>
</evidence>
<proteinExistence type="predicted"/>
<sequence>MWGECFIDNQSCYLCSKLLKRLWSGGDLLSHHFKAGKMASEYFLLKQIEQLLVGINNSYWSLANHDPLVETARLKILTQHYNGHIREKAVLCLGLMREISALPELIMRANDWAEPVRRAARQSIRRLLTAENTLQFRENLPDFIGLLNCSRDNHQILVDEILNFLSRPDNKSVLFDGLFSINKNVARLSLNILIERRLFPQQQIFHEAMRNSDPLVRVIAAKYQLRDAQQINKETINTLLKDSFAPLKQITLQYIIDNQLIISCSQLSILLFDRNALVRQRSGRLLMEQDIDPKAIYLDTYNTPDSRVSKRKIALLGLDEHHYQNIIEIAERSIDERYSSLYISALKIIIRHKPDDARTILFSAICHSSIFIAKAAVRIFFQQKIYLTLAELQISLKKSPSTAHVSLYYSLARKINKWDWIIFILDNSNADNSQLTQEHIYNWKNYFNRSWIKPNTKQKERICQLIDEKPDVMKNNTNVLSFFCSTHQ</sequence>
<organism evidence="1 2">
    <name type="scientific">Yersinia enterocolitica subsp. palearctica serotype O:3 (strain DSM 13030 / CIP 106945 / Y11)</name>
    <dbReference type="NCBI Taxonomy" id="930944"/>
    <lineage>
        <taxon>Bacteria</taxon>
        <taxon>Pseudomonadati</taxon>
        <taxon>Pseudomonadota</taxon>
        <taxon>Gammaproteobacteria</taxon>
        <taxon>Enterobacterales</taxon>
        <taxon>Yersiniaceae</taxon>
        <taxon>Yersinia</taxon>
    </lineage>
</organism>
<gene>
    <name evidence="1" type="ordered locus">Y11_37501</name>
</gene>